<protein>
    <recommendedName>
        <fullName evidence="3">DNA-binding protein</fullName>
    </recommendedName>
</protein>
<name>A0ABP4XGE7_9MICC</name>
<proteinExistence type="predicted"/>
<dbReference type="InterPro" id="IPR036388">
    <property type="entry name" value="WH-like_DNA-bd_sf"/>
</dbReference>
<evidence type="ECO:0000313" key="1">
    <source>
        <dbReference type="EMBL" id="GAA1774577.1"/>
    </source>
</evidence>
<dbReference type="SUPFAM" id="SSF46955">
    <property type="entry name" value="Putative DNA-binding domain"/>
    <property type="match status" value="1"/>
</dbReference>
<keyword evidence="2" id="KW-1185">Reference proteome</keyword>
<sequence>MAITASTHSGQHLTMQGLADRYGIALQTVRAWRVTGYGPRGFRVGKFVRYRLADCLAWEEQQLDPQEERAA</sequence>
<organism evidence="1 2">
    <name type="scientific">Kocuria aegyptia</name>
    <dbReference type="NCBI Taxonomy" id="330943"/>
    <lineage>
        <taxon>Bacteria</taxon>
        <taxon>Bacillati</taxon>
        <taxon>Actinomycetota</taxon>
        <taxon>Actinomycetes</taxon>
        <taxon>Micrococcales</taxon>
        <taxon>Micrococcaceae</taxon>
        <taxon>Kocuria</taxon>
    </lineage>
</organism>
<accession>A0ABP4XGE7</accession>
<dbReference type="Gene3D" id="1.10.10.10">
    <property type="entry name" value="Winged helix-like DNA-binding domain superfamily/Winged helix DNA-binding domain"/>
    <property type="match status" value="1"/>
</dbReference>
<dbReference type="RefSeq" id="WP_344124811.1">
    <property type="nucleotide sequence ID" value="NZ_BAAAOA010000047.1"/>
</dbReference>
<gene>
    <name evidence="1" type="ORF">GCM10009767_35730</name>
</gene>
<reference evidence="2" key="1">
    <citation type="journal article" date="2019" name="Int. J. Syst. Evol. Microbiol.">
        <title>The Global Catalogue of Microorganisms (GCM) 10K type strain sequencing project: providing services to taxonomists for standard genome sequencing and annotation.</title>
        <authorList>
            <consortium name="The Broad Institute Genomics Platform"/>
            <consortium name="The Broad Institute Genome Sequencing Center for Infectious Disease"/>
            <person name="Wu L."/>
            <person name="Ma J."/>
        </authorList>
    </citation>
    <scope>NUCLEOTIDE SEQUENCE [LARGE SCALE GENOMIC DNA]</scope>
    <source>
        <strain evidence="2">JCM 14735</strain>
    </source>
</reference>
<dbReference type="Proteomes" id="UP001501204">
    <property type="component" value="Unassembled WGS sequence"/>
</dbReference>
<comment type="caution">
    <text evidence="1">The sequence shown here is derived from an EMBL/GenBank/DDBJ whole genome shotgun (WGS) entry which is preliminary data.</text>
</comment>
<evidence type="ECO:0000313" key="2">
    <source>
        <dbReference type="Proteomes" id="UP001501204"/>
    </source>
</evidence>
<evidence type="ECO:0008006" key="3">
    <source>
        <dbReference type="Google" id="ProtNLM"/>
    </source>
</evidence>
<dbReference type="InterPro" id="IPR009061">
    <property type="entry name" value="DNA-bd_dom_put_sf"/>
</dbReference>
<dbReference type="EMBL" id="BAAAOA010000047">
    <property type="protein sequence ID" value="GAA1774577.1"/>
    <property type="molecule type" value="Genomic_DNA"/>
</dbReference>